<dbReference type="InterPro" id="IPR021109">
    <property type="entry name" value="Peptidase_aspartic_dom_sf"/>
</dbReference>
<accession>A0A2N1M7J1</accession>
<proteinExistence type="predicted"/>
<sequence>MTPRPVDSEEKSEDKEPSKPINIIPVPYEVPRSAEPTIAADVVEPSSQFAERTNVNNVSTTTKKKKAPMIKKKKKTNLQPLISLHVPPYSMVDDIKNQQARITFRQLLEVAPKCRSDSAAGSIVSYQLLKDLKISIDRPSTTMMINVNGKRKRPLGEVLNFSITIWDITILINVVVTEVESYAAIVETDWLSKVRAIIDYENATMNITWKKQTISIPIEY</sequence>
<comment type="caution">
    <text evidence="2">The sequence shown here is derived from an EMBL/GenBank/DDBJ whole genome shotgun (WGS) entry which is preliminary data.</text>
</comment>
<gene>
    <name evidence="2" type="ORF">RhiirC2_721113</name>
</gene>
<reference evidence="2 3" key="1">
    <citation type="submission" date="2016-04" db="EMBL/GenBank/DDBJ databases">
        <title>Genome analyses suggest a sexual origin of heterokaryosis in a supposedly ancient asexual fungus.</title>
        <authorList>
            <person name="Ropars J."/>
            <person name="Sedzielewska K."/>
            <person name="Noel J."/>
            <person name="Charron P."/>
            <person name="Farinelli L."/>
            <person name="Marton T."/>
            <person name="Kruger M."/>
            <person name="Pelin A."/>
            <person name="Brachmann A."/>
            <person name="Corradi N."/>
        </authorList>
    </citation>
    <scope>NUCLEOTIDE SEQUENCE [LARGE SCALE GENOMIC DNA]</scope>
    <source>
        <strain evidence="2 3">C2</strain>
    </source>
</reference>
<organism evidence="2 3">
    <name type="scientific">Rhizophagus irregularis</name>
    <dbReference type="NCBI Taxonomy" id="588596"/>
    <lineage>
        <taxon>Eukaryota</taxon>
        <taxon>Fungi</taxon>
        <taxon>Fungi incertae sedis</taxon>
        <taxon>Mucoromycota</taxon>
        <taxon>Glomeromycotina</taxon>
        <taxon>Glomeromycetes</taxon>
        <taxon>Glomerales</taxon>
        <taxon>Glomeraceae</taxon>
        <taxon>Rhizophagus</taxon>
    </lineage>
</organism>
<feature type="region of interest" description="Disordered" evidence="1">
    <location>
        <begin position="1"/>
        <end position="23"/>
    </location>
</feature>
<feature type="compositionally biased region" description="Basic and acidic residues" evidence="1">
    <location>
        <begin position="1"/>
        <end position="18"/>
    </location>
</feature>
<dbReference type="Pfam" id="PF08284">
    <property type="entry name" value="RVP_2"/>
    <property type="match status" value="1"/>
</dbReference>
<dbReference type="Proteomes" id="UP000233469">
    <property type="component" value="Unassembled WGS sequence"/>
</dbReference>
<dbReference type="VEuPathDB" id="FungiDB:RhiirA1_404711"/>
<evidence type="ECO:0000256" key="1">
    <source>
        <dbReference type="SAM" id="MobiDB-lite"/>
    </source>
</evidence>
<evidence type="ECO:0000313" key="2">
    <source>
        <dbReference type="EMBL" id="PKK57604.1"/>
    </source>
</evidence>
<protein>
    <submittedName>
        <fullName evidence="2">Uncharacterized protein</fullName>
    </submittedName>
</protein>
<dbReference type="Gene3D" id="2.40.70.10">
    <property type="entry name" value="Acid Proteases"/>
    <property type="match status" value="1"/>
</dbReference>
<evidence type="ECO:0000313" key="3">
    <source>
        <dbReference type="Proteomes" id="UP000233469"/>
    </source>
</evidence>
<name>A0A2N1M7J1_9GLOM</name>
<dbReference type="VEuPathDB" id="FungiDB:FUN_005976"/>
<dbReference type="AlphaFoldDB" id="A0A2N1M7J1"/>
<reference evidence="2 3" key="2">
    <citation type="submission" date="2017-10" db="EMBL/GenBank/DDBJ databases">
        <title>Extensive intraspecific genome diversity in a model arbuscular mycorrhizal fungus.</title>
        <authorList>
            <person name="Chen E.C.H."/>
            <person name="Morin E."/>
            <person name="Baudet D."/>
            <person name="Noel J."/>
            <person name="Ndikumana S."/>
            <person name="Charron P."/>
            <person name="St-Onge C."/>
            <person name="Giorgi J."/>
            <person name="Grigoriev I.V."/>
            <person name="Roux C."/>
            <person name="Martin F.M."/>
            <person name="Corradi N."/>
        </authorList>
    </citation>
    <scope>NUCLEOTIDE SEQUENCE [LARGE SCALE GENOMIC DNA]</scope>
    <source>
        <strain evidence="2 3">C2</strain>
    </source>
</reference>
<dbReference type="EMBL" id="LLXL01004245">
    <property type="protein sequence ID" value="PKK57604.1"/>
    <property type="molecule type" value="Genomic_DNA"/>
</dbReference>